<evidence type="ECO:0000313" key="8">
    <source>
        <dbReference type="EMBL" id="CEP00392.1"/>
    </source>
</evidence>
<dbReference type="GO" id="GO:0000139">
    <property type="term" value="C:Golgi membrane"/>
    <property type="evidence" value="ECO:0007669"/>
    <property type="project" value="UniProtKB-SubCell"/>
</dbReference>
<comment type="similarity">
    <text evidence="6">Belongs to the GOT1 family.</text>
</comment>
<dbReference type="EMBL" id="CDSF01000101">
    <property type="protein sequence ID" value="CEP00392.1"/>
    <property type="molecule type" value="Genomic_DNA"/>
</dbReference>
<keyword evidence="9" id="KW-0496">Mitochondrion</keyword>
<dbReference type="Proteomes" id="UP000290189">
    <property type="component" value="Unassembled WGS sequence"/>
</dbReference>
<keyword evidence="2 7" id="KW-0812">Transmembrane</keyword>
<reference evidence="8 10" key="1">
    <citation type="submission" date="2015-02" db="EMBL/GenBank/DDBJ databases">
        <authorList>
            <person name="Chooi Y.-H."/>
        </authorList>
    </citation>
    <scope>NUCLEOTIDE SEQUENCE [LARGE SCALE GENOMIC DNA]</scope>
    <source>
        <strain evidence="8">E3</strain>
    </source>
</reference>
<evidence type="ECO:0000256" key="6">
    <source>
        <dbReference type="ARBA" id="ARBA00025799"/>
    </source>
</evidence>
<accession>A0A0G4IYQ3</accession>
<geneLocation type="mitochondrion" evidence="9"/>
<evidence type="ECO:0000313" key="10">
    <source>
        <dbReference type="Proteomes" id="UP000039324"/>
    </source>
</evidence>
<keyword evidence="4" id="KW-0333">Golgi apparatus</keyword>
<evidence type="ECO:0000256" key="2">
    <source>
        <dbReference type="ARBA" id="ARBA00022692"/>
    </source>
</evidence>
<organism evidence="8 10">
    <name type="scientific">Plasmodiophora brassicae</name>
    <name type="common">Clubroot disease agent</name>
    <dbReference type="NCBI Taxonomy" id="37360"/>
    <lineage>
        <taxon>Eukaryota</taxon>
        <taxon>Sar</taxon>
        <taxon>Rhizaria</taxon>
        <taxon>Endomyxa</taxon>
        <taxon>Phytomyxea</taxon>
        <taxon>Plasmodiophorida</taxon>
        <taxon>Plasmodiophoridae</taxon>
        <taxon>Plasmodiophora</taxon>
    </lineage>
</organism>
<protein>
    <recommendedName>
        <fullName evidence="12">Vesicle transport protein</fullName>
    </recommendedName>
</protein>
<dbReference type="Proteomes" id="UP000039324">
    <property type="component" value="Unassembled WGS sequence"/>
</dbReference>
<proteinExistence type="inferred from homology"/>
<dbReference type="EMBL" id="OVEO01000002">
    <property type="protein sequence ID" value="SPQ94098.1"/>
    <property type="molecule type" value="Genomic_DNA"/>
</dbReference>
<evidence type="ECO:0000313" key="9">
    <source>
        <dbReference type="EMBL" id="SPQ94098.1"/>
    </source>
</evidence>
<keyword evidence="10" id="KW-1185">Reference proteome</keyword>
<keyword evidence="5 7" id="KW-0472">Membrane</keyword>
<dbReference type="InterPro" id="IPR007305">
    <property type="entry name" value="Vesicle_transpt_Got1/SFT2"/>
</dbReference>
<keyword evidence="3 7" id="KW-1133">Transmembrane helix</keyword>
<dbReference type="GO" id="GO:0006888">
    <property type="term" value="P:endoplasmic reticulum to Golgi vesicle-mediated transport"/>
    <property type="evidence" value="ECO:0007669"/>
    <property type="project" value="InterPro"/>
</dbReference>
<dbReference type="Pfam" id="PF04178">
    <property type="entry name" value="Got1"/>
    <property type="match status" value="1"/>
</dbReference>
<dbReference type="InterPro" id="IPR045176">
    <property type="entry name" value="Got1"/>
</dbReference>
<dbReference type="OrthoDB" id="204784at2759"/>
<dbReference type="GO" id="GO:0042147">
    <property type="term" value="P:retrograde transport, endosome to Golgi"/>
    <property type="evidence" value="ECO:0007669"/>
    <property type="project" value="InterPro"/>
</dbReference>
<feature type="transmembrane region" description="Helical" evidence="7">
    <location>
        <begin position="32"/>
        <end position="50"/>
    </location>
</feature>
<gene>
    <name evidence="8" type="ORF">PBRA_001446</name>
    <name evidence="9" type="ORF">PLBR_LOCUS1313</name>
</gene>
<comment type="subcellular location">
    <subcellularLocation>
        <location evidence="1">Golgi apparatus membrane</location>
        <topology evidence="1">Multi-pass membrane protein</topology>
    </subcellularLocation>
</comment>
<reference evidence="9 11" key="2">
    <citation type="submission" date="2018-03" db="EMBL/GenBank/DDBJ databases">
        <authorList>
            <person name="Fogelqvist J."/>
        </authorList>
    </citation>
    <scope>NUCLEOTIDE SEQUENCE [LARGE SCALE GENOMIC DNA]</scope>
</reference>
<dbReference type="PANTHER" id="PTHR21493">
    <property type="entry name" value="CGI-141-RELATED/LIPASE CONTAINING PROTEIN"/>
    <property type="match status" value="1"/>
</dbReference>
<dbReference type="OMA" id="FFFQRPK"/>
<name>A0A0G4IYQ3_PLABS</name>
<feature type="transmembrane region" description="Helical" evidence="7">
    <location>
        <begin position="62"/>
        <end position="81"/>
    </location>
</feature>
<evidence type="ECO:0000256" key="1">
    <source>
        <dbReference type="ARBA" id="ARBA00004653"/>
    </source>
</evidence>
<dbReference type="AlphaFoldDB" id="A0A0G4IYQ3"/>
<evidence type="ECO:0008006" key="12">
    <source>
        <dbReference type="Google" id="ProtNLM"/>
    </source>
</evidence>
<dbReference type="PANTHER" id="PTHR21493:SF9">
    <property type="entry name" value="GOLGI TRANSPORT PROTEIN 1-RELATED"/>
    <property type="match status" value="1"/>
</dbReference>
<dbReference type="STRING" id="37360.A0A0G4IYQ3"/>
<evidence type="ECO:0000313" key="11">
    <source>
        <dbReference type="Proteomes" id="UP000290189"/>
    </source>
</evidence>
<sequence>MLSERRQIGIGLTSAGAAFLALGVFLLCDPPLLALGNIMLIAGILTTMGVRRTGRYFWRRPRGTVCFAGGIGVVLCGWPVIGIALELFGIVNLFGNMFPAMWAVFRTLPGVNQLFH</sequence>
<feature type="transmembrane region" description="Helical" evidence="7">
    <location>
        <begin position="7"/>
        <end position="26"/>
    </location>
</feature>
<dbReference type="GO" id="GO:0005829">
    <property type="term" value="C:cytosol"/>
    <property type="evidence" value="ECO:0007669"/>
    <property type="project" value="GOC"/>
</dbReference>
<evidence type="ECO:0000256" key="3">
    <source>
        <dbReference type="ARBA" id="ARBA00022989"/>
    </source>
</evidence>
<evidence type="ECO:0000256" key="4">
    <source>
        <dbReference type="ARBA" id="ARBA00023034"/>
    </source>
</evidence>
<evidence type="ECO:0000256" key="5">
    <source>
        <dbReference type="ARBA" id="ARBA00023136"/>
    </source>
</evidence>
<evidence type="ECO:0000256" key="7">
    <source>
        <dbReference type="SAM" id="Phobius"/>
    </source>
</evidence>